<gene>
    <name evidence="2" type="ORF">ET471_09935</name>
</gene>
<evidence type="ECO:0000313" key="3">
    <source>
        <dbReference type="Proteomes" id="UP000292118"/>
    </source>
</evidence>
<sequence>MLDPEVAGVEGSDTQSVTVGWNQPMFSQNNLTAAGNATANANILYLTQSAFFYYNDALELVMNEDFGTIETVSEDPLTVKLTIQDGVTWSDGTPVDAADLILMWGPATPSSATSTPTRSRRTRTATRCSPRTRSGSPARAPSWSSSRSSRRSPRTAARSP</sequence>
<accession>A0A4P6F6A7</accession>
<evidence type="ECO:0000256" key="1">
    <source>
        <dbReference type="SAM" id="MobiDB-lite"/>
    </source>
</evidence>
<dbReference type="OrthoDB" id="7888869at2"/>
<dbReference type="EMBL" id="CP035493">
    <property type="protein sequence ID" value="QAY70313.1"/>
    <property type="molecule type" value="Genomic_DNA"/>
</dbReference>
<feature type="compositionally biased region" description="Low complexity" evidence="1">
    <location>
        <begin position="125"/>
        <end position="147"/>
    </location>
</feature>
<proteinExistence type="predicted"/>
<evidence type="ECO:0000313" key="2">
    <source>
        <dbReference type="EMBL" id="QAY70313.1"/>
    </source>
</evidence>
<dbReference type="SUPFAM" id="SSF53850">
    <property type="entry name" value="Periplasmic binding protein-like II"/>
    <property type="match status" value="1"/>
</dbReference>
<reference evidence="2 3" key="1">
    <citation type="submission" date="2019-01" db="EMBL/GenBank/DDBJ databases">
        <title>Genome sequencing of strain FW10M-9.</title>
        <authorList>
            <person name="Heo J."/>
            <person name="Kim S.-J."/>
            <person name="Kim J.-S."/>
            <person name="Hong S.-B."/>
            <person name="Kwon S.-W."/>
        </authorList>
    </citation>
    <scope>NUCLEOTIDE SEQUENCE [LARGE SCALE GENOMIC DNA]</scope>
    <source>
        <strain evidence="2 3">FW10M-9</strain>
    </source>
</reference>
<feature type="compositionally biased region" description="Low complexity" evidence="1">
    <location>
        <begin position="106"/>
        <end position="117"/>
    </location>
</feature>
<evidence type="ECO:0008006" key="4">
    <source>
        <dbReference type="Google" id="ProtNLM"/>
    </source>
</evidence>
<feature type="region of interest" description="Disordered" evidence="1">
    <location>
        <begin position="106"/>
        <end position="160"/>
    </location>
</feature>
<dbReference type="Gene3D" id="3.40.190.10">
    <property type="entry name" value="Periplasmic binding protein-like II"/>
    <property type="match status" value="1"/>
</dbReference>
<name>A0A4P6F6A7_9MICO</name>
<dbReference type="AlphaFoldDB" id="A0A4P6F6A7"/>
<dbReference type="KEGG" id="xya:ET471_09935"/>
<dbReference type="Proteomes" id="UP000292118">
    <property type="component" value="Chromosome"/>
</dbReference>
<protein>
    <recommendedName>
        <fullName evidence="4">Solute-binding protein family 5 domain-containing protein</fullName>
    </recommendedName>
</protein>
<organism evidence="2 3">
    <name type="scientific">Xylanimonas protaetiae</name>
    <dbReference type="NCBI Taxonomy" id="2509457"/>
    <lineage>
        <taxon>Bacteria</taxon>
        <taxon>Bacillati</taxon>
        <taxon>Actinomycetota</taxon>
        <taxon>Actinomycetes</taxon>
        <taxon>Micrococcales</taxon>
        <taxon>Promicromonosporaceae</taxon>
        <taxon>Xylanimonas</taxon>
    </lineage>
</organism>
<keyword evidence="3" id="KW-1185">Reference proteome</keyword>